<dbReference type="RefSeq" id="WP_338618510.1">
    <property type="nucleotide sequence ID" value="NZ_AP026968.1"/>
</dbReference>
<organism evidence="1 2">
    <name type="scientific">Streptococcus parapneumoniae</name>
    <dbReference type="NCBI Taxonomy" id="2993430"/>
    <lineage>
        <taxon>Bacteria</taxon>
        <taxon>Bacillati</taxon>
        <taxon>Bacillota</taxon>
        <taxon>Bacilli</taxon>
        <taxon>Lactobacillales</taxon>
        <taxon>Streptococcaceae</taxon>
        <taxon>Streptococcus</taxon>
        <taxon>Streptococcus thalassemiae group</taxon>
    </lineage>
</organism>
<evidence type="ECO:0000313" key="1">
    <source>
        <dbReference type="EMBL" id="BDT64945.1"/>
    </source>
</evidence>
<reference evidence="1 2" key="1">
    <citation type="submission" date="2022-11" db="EMBL/GenBank/DDBJ databases">
        <title>Complete genome sequence of alpha-hemolytic streptococci isolated from Japan.</title>
        <authorList>
            <person name="Morita M."/>
            <person name="Chang B."/>
            <person name="Akeda Y."/>
        </authorList>
    </citation>
    <scope>NUCLEOTIDE SEQUENCE [LARGE SCALE GENOMIC DNA]</scope>
    <source>
        <strain evidence="1 2">SP4011</strain>
    </source>
</reference>
<gene>
    <name evidence="1" type="ORF">SP4011_13620</name>
</gene>
<name>A0ABM8CHM1_9STRE</name>
<evidence type="ECO:0000313" key="2">
    <source>
        <dbReference type="Proteomes" id="UP001378546"/>
    </source>
</evidence>
<sequence>MSVLKTYRYDWNTYYKSSMNYHRYSYTNDPSWFRYYSYSEYPVGSGWNYDRYEVLNYYSGGY</sequence>
<dbReference type="EMBL" id="AP026968">
    <property type="protein sequence ID" value="BDT64945.1"/>
    <property type="molecule type" value="Genomic_DNA"/>
</dbReference>
<keyword evidence="2" id="KW-1185">Reference proteome</keyword>
<proteinExistence type="predicted"/>
<dbReference type="Proteomes" id="UP001378546">
    <property type="component" value="Chromosome"/>
</dbReference>
<protein>
    <submittedName>
        <fullName evidence="1">Uncharacterized protein</fullName>
    </submittedName>
</protein>
<accession>A0ABM8CHM1</accession>